<dbReference type="AlphaFoldDB" id="A0A1I2TL84"/>
<comment type="pathway">
    <text evidence="1 7">Pyrimidine metabolism; UMP biosynthesis via de novo pathway; UMP from orotate: step 1/2.</text>
</comment>
<comment type="caution">
    <text evidence="7">Lacks conserved residue(s) required for the propagation of feature annotation.</text>
</comment>
<evidence type="ECO:0000313" key="10">
    <source>
        <dbReference type="Proteomes" id="UP000199337"/>
    </source>
</evidence>
<dbReference type="EC" id="2.4.2.10" evidence="2 7"/>
<dbReference type="InterPro" id="IPR004467">
    <property type="entry name" value="Or_phspho_trans_dom"/>
</dbReference>
<dbReference type="STRING" id="341036.SAMN05660649_02322"/>
<feature type="domain" description="Phosphoribosyltransferase" evidence="8">
    <location>
        <begin position="63"/>
        <end position="159"/>
    </location>
</feature>
<dbReference type="HAMAP" id="MF_01208">
    <property type="entry name" value="PyrE"/>
    <property type="match status" value="1"/>
</dbReference>
<dbReference type="Proteomes" id="UP000199337">
    <property type="component" value="Unassembled WGS sequence"/>
</dbReference>
<accession>A0A1I2TL84</accession>
<dbReference type="Pfam" id="PF00156">
    <property type="entry name" value="Pribosyltran"/>
    <property type="match status" value="1"/>
</dbReference>
<dbReference type="CDD" id="cd06223">
    <property type="entry name" value="PRTases_typeI"/>
    <property type="match status" value="1"/>
</dbReference>
<dbReference type="GO" id="GO:0044205">
    <property type="term" value="P:'de novo' UMP biosynthetic process"/>
    <property type="evidence" value="ECO:0007669"/>
    <property type="project" value="UniProtKB-UniRule"/>
</dbReference>
<dbReference type="PANTHER" id="PTHR19278:SF9">
    <property type="entry name" value="URIDINE 5'-MONOPHOSPHATE SYNTHASE"/>
    <property type="match status" value="1"/>
</dbReference>
<dbReference type="InterPro" id="IPR029057">
    <property type="entry name" value="PRTase-like"/>
</dbReference>
<evidence type="ECO:0000256" key="2">
    <source>
        <dbReference type="ARBA" id="ARBA00011971"/>
    </source>
</evidence>
<dbReference type="UniPathway" id="UPA00070">
    <property type="reaction ID" value="UER00119"/>
</dbReference>
<dbReference type="InterPro" id="IPR000836">
    <property type="entry name" value="PRTase_dom"/>
</dbReference>
<organism evidence="9 10">
    <name type="scientific">Desulfotruncus arcticus DSM 17038</name>
    <dbReference type="NCBI Taxonomy" id="1121424"/>
    <lineage>
        <taxon>Bacteria</taxon>
        <taxon>Bacillati</taxon>
        <taxon>Bacillota</taxon>
        <taxon>Clostridia</taxon>
        <taxon>Eubacteriales</taxon>
        <taxon>Desulfallaceae</taxon>
        <taxon>Desulfotruncus</taxon>
    </lineage>
</organism>
<evidence type="ECO:0000313" key="9">
    <source>
        <dbReference type="EMBL" id="SFG65705.1"/>
    </source>
</evidence>
<evidence type="ECO:0000256" key="4">
    <source>
        <dbReference type="ARBA" id="ARBA00022679"/>
    </source>
</evidence>
<feature type="binding site" description="in other chain" evidence="7">
    <location>
        <begin position="123"/>
        <end position="131"/>
    </location>
    <ligand>
        <name>5-phospho-alpha-D-ribose 1-diphosphate</name>
        <dbReference type="ChEBI" id="CHEBI:58017"/>
        <note>ligand shared between dimeric partners</note>
    </ligand>
</feature>
<comment type="subunit">
    <text evidence="7">Homodimer.</text>
</comment>
<keyword evidence="10" id="KW-1185">Reference proteome</keyword>
<dbReference type="Gene3D" id="3.40.50.2020">
    <property type="match status" value="1"/>
</dbReference>
<name>A0A1I2TL84_9FIRM</name>
<sequence length="181" mass="19365">MPNLLKELKELLDSRAFERRQVVLSSGKTSNYYFDGRKVSLNPKGAYLIANIICDMIRNDNVNAIGGLTMGADPIVGAVGVAAFEQGMNMSLFIVRKEAKKHGTMRLIEGPALQAGQRVVVVDDVITTGGSIIKAVQAVREVGCEVVKAIALVDRQEGGAEALLEMGVKVEAIFTAADFGL</sequence>
<keyword evidence="5 7" id="KW-0460">Magnesium</keyword>
<feature type="binding site" evidence="7">
    <location>
        <position position="100"/>
    </location>
    <ligand>
        <name>5-phospho-alpha-D-ribose 1-diphosphate</name>
        <dbReference type="ChEBI" id="CHEBI:58017"/>
        <note>ligand shared between dimeric partners</note>
    </ligand>
</feature>
<dbReference type="SUPFAM" id="SSF53271">
    <property type="entry name" value="PRTase-like"/>
    <property type="match status" value="1"/>
</dbReference>
<evidence type="ECO:0000256" key="6">
    <source>
        <dbReference type="ARBA" id="ARBA00022975"/>
    </source>
</evidence>
<evidence type="ECO:0000259" key="8">
    <source>
        <dbReference type="Pfam" id="PF00156"/>
    </source>
</evidence>
<feature type="binding site" evidence="7">
    <location>
        <position position="155"/>
    </location>
    <ligand>
        <name>orotate</name>
        <dbReference type="ChEBI" id="CHEBI:30839"/>
    </ligand>
</feature>
<dbReference type="GO" id="GO:0019856">
    <property type="term" value="P:pyrimidine nucleobase biosynthetic process"/>
    <property type="evidence" value="ECO:0007669"/>
    <property type="project" value="TreeGrafter"/>
</dbReference>
<feature type="binding site" evidence="7">
    <location>
        <position position="96"/>
    </location>
    <ligand>
        <name>5-phospho-alpha-D-ribose 1-diphosphate</name>
        <dbReference type="ChEBI" id="CHEBI:58017"/>
        <note>ligand shared between dimeric partners</note>
    </ligand>
</feature>
<comment type="function">
    <text evidence="7">Catalyzes the transfer of a ribosyl phosphate group from 5-phosphoribose 1-diphosphate to orotate, leading to the formation of orotidine monophosphate (OMP).</text>
</comment>
<evidence type="ECO:0000256" key="5">
    <source>
        <dbReference type="ARBA" id="ARBA00022842"/>
    </source>
</evidence>
<dbReference type="OrthoDB" id="9802134at2"/>
<comment type="catalytic activity">
    <reaction evidence="7">
        <text>orotidine 5'-phosphate + diphosphate = orotate + 5-phospho-alpha-D-ribose 1-diphosphate</text>
        <dbReference type="Rhea" id="RHEA:10380"/>
        <dbReference type="ChEBI" id="CHEBI:30839"/>
        <dbReference type="ChEBI" id="CHEBI:33019"/>
        <dbReference type="ChEBI" id="CHEBI:57538"/>
        <dbReference type="ChEBI" id="CHEBI:58017"/>
        <dbReference type="EC" id="2.4.2.10"/>
    </reaction>
</comment>
<feature type="binding site" evidence="7">
    <location>
        <position position="127"/>
    </location>
    <ligand>
        <name>orotate</name>
        <dbReference type="ChEBI" id="CHEBI:30839"/>
    </ligand>
</feature>
<keyword evidence="4 7" id="KW-0808">Transferase</keyword>
<dbReference type="EMBL" id="FOOX01000007">
    <property type="protein sequence ID" value="SFG65705.1"/>
    <property type="molecule type" value="Genomic_DNA"/>
</dbReference>
<keyword evidence="3 7" id="KW-0328">Glycosyltransferase</keyword>
<dbReference type="NCBIfam" id="TIGR00336">
    <property type="entry name" value="pyrE"/>
    <property type="match status" value="1"/>
</dbReference>
<dbReference type="InterPro" id="IPR023031">
    <property type="entry name" value="OPRT"/>
</dbReference>
<evidence type="ECO:0000256" key="7">
    <source>
        <dbReference type="HAMAP-Rule" id="MF_01208"/>
    </source>
</evidence>
<dbReference type="FunFam" id="3.40.50.2020:FF:000029">
    <property type="entry name" value="Orotate phosphoribosyltransferase"/>
    <property type="match status" value="1"/>
</dbReference>
<dbReference type="PANTHER" id="PTHR19278">
    <property type="entry name" value="OROTATE PHOSPHORIBOSYLTRANSFERASE"/>
    <property type="match status" value="1"/>
</dbReference>
<protein>
    <recommendedName>
        <fullName evidence="2 7">Orotate phosphoribosyltransferase</fullName>
        <shortName evidence="7">OPRT</shortName>
        <shortName evidence="7">OPRTase</shortName>
        <ecNumber evidence="2 7">2.4.2.10</ecNumber>
    </recommendedName>
</protein>
<proteinExistence type="inferred from homology"/>
<feature type="binding site" description="in other chain" evidence="7">
    <location>
        <position position="97"/>
    </location>
    <ligand>
        <name>5-phospho-alpha-D-ribose 1-diphosphate</name>
        <dbReference type="ChEBI" id="CHEBI:58017"/>
        <note>ligand shared between dimeric partners</note>
    </ligand>
</feature>
<evidence type="ECO:0000256" key="1">
    <source>
        <dbReference type="ARBA" id="ARBA00004889"/>
    </source>
</evidence>
<gene>
    <name evidence="7" type="primary">pyrE</name>
    <name evidence="9" type="ORF">SAMN05660649_02322</name>
</gene>
<comment type="similarity">
    <text evidence="7">Belongs to the purine/pyrimidine phosphoribosyltransferase family. PyrE subfamily.</text>
</comment>
<reference evidence="10" key="1">
    <citation type="submission" date="2016-10" db="EMBL/GenBank/DDBJ databases">
        <authorList>
            <person name="Varghese N."/>
            <person name="Submissions S."/>
        </authorList>
    </citation>
    <scope>NUCLEOTIDE SEQUENCE [LARGE SCALE GENOMIC DNA]</scope>
    <source>
        <strain evidence="10">DSM 17038</strain>
    </source>
</reference>
<evidence type="ECO:0000256" key="3">
    <source>
        <dbReference type="ARBA" id="ARBA00022676"/>
    </source>
</evidence>
<feature type="binding site" evidence="7">
    <location>
        <position position="102"/>
    </location>
    <ligand>
        <name>5-phospho-alpha-D-ribose 1-diphosphate</name>
        <dbReference type="ChEBI" id="CHEBI:58017"/>
        <note>ligand shared between dimeric partners</note>
    </ligand>
</feature>
<dbReference type="GO" id="GO:0000287">
    <property type="term" value="F:magnesium ion binding"/>
    <property type="evidence" value="ECO:0007669"/>
    <property type="project" value="UniProtKB-UniRule"/>
</dbReference>
<dbReference type="GO" id="GO:0004588">
    <property type="term" value="F:orotate phosphoribosyltransferase activity"/>
    <property type="evidence" value="ECO:0007669"/>
    <property type="project" value="UniProtKB-UniRule"/>
</dbReference>
<keyword evidence="6 7" id="KW-0665">Pyrimidine biosynthesis</keyword>
<comment type="cofactor">
    <cofactor evidence="7">
        <name>Mg(2+)</name>
        <dbReference type="ChEBI" id="CHEBI:18420"/>
    </cofactor>
</comment>